<reference evidence="1" key="2">
    <citation type="submission" date="2021-01" db="EMBL/GenBank/DDBJ databases">
        <authorList>
            <person name="Schikora-Tamarit M.A."/>
        </authorList>
    </citation>
    <scope>NUCLEOTIDE SEQUENCE</scope>
    <source>
        <strain evidence="1">CBS6075</strain>
    </source>
</reference>
<feature type="non-terminal residue" evidence="1">
    <location>
        <position position="1"/>
    </location>
</feature>
<evidence type="ECO:0000313" key="2">
    <source>
        <dbReference type="Proteomes" id="UP000769157"/>
    </source>
</evidence>
<evidence type="ECO:0000313" key="1">
    <source>
        <dbReference type="EMBL" id="KAH3672021.1"/>
    </source>
</evidence>
<proteinExistence type="predicted"/>
<dbReference type="Proteomes" id="UP000769157">
    <property type="component" value="Unassembled WGS sequence"/>
</dbReference>
<dbReference type="OrthoDB" id="17687at2759"/>
<gene>
    <name evidence="1" type="ORF">OGAPHI_000004</name>
</gene>
<dbReference type="RefSeq" id="XP_046065105.1">
    <property type="nucleotide sequence ID" value="XM_046207239.1"/>
</dbReference>
<sequence>LKRYFATLDEPVNPMAHDPKARSLTKFQQLLVVAFREFINVDDAMISKERDKYRHEVMTNVESFIKKSQLRNLPRVRNLNQEQVGKIYDLFY</sequence>
<name>A0A9P8TBC9_9ASCO</name>
<organism evidence="1 2">
    <name type="scientific">Ogataea philodendri</name>
    <dbReference type="NCBI Taxonomy" id="1378263"/>
    <lineage>
        <taxon>Eukaryota</taxon>
        <taxon>Fungi</taxon>
        <taxon>Dikarya</taxon>
        <taxon>Ascomycota</taxon>
        <taxon>Saccharomycotina</taxon>
        <taxon>Pichiomycetes</taxon>
        <taxon>Pichiales</taxon>
        <taxon>Pichiaceae</taxon>
        <taxon>Ogataea</taxon>
    </lineage>
</organism>
<protein>
    <submittedName>
        <fullName evidence="1">Uncharacterized protein</fullName>
    </submittedName>
</protein>
<accession>A0A9P8TBC9</accession>
<comment type="caution">
    <text evidence="1">The sequence shown here is derived from an EMBL/GenBank/DDBJ whole genome shotgun (WGS) entry which is preliminary data.</text>
</comment>
<dbReference type="AlphaFoldDB" id="A0A9P8TBC9"/>
<reference evidence="1" key="1">
    <citation type="journal article" date="2021" name="Open Biol.">
        <title>Shared evolutionary footprints suggest mitochondrial oxidative damage underlies multiple complex I losses in fungi.</title>
        <authorList>
            <person name="Schikora-Tamarit M.A."/>
            <person name="Marcet-Houben M."/>
            <person name="Nosek J."/>
            <person name="Gabaldon T."/>
        </authorList>
    </citation>
    <scope>NUCLEOTIDE SEQUENCE</scope>
    <source>
        <strain evidence="1">CBS6075</strain>
    </source>
</reference>
<dbReference type="GeneID" id="70231972"/>
<keyword evidence="2" id="KW-1185">Reference proteome</keyword>
<dbReference type="EMBL" id="JAEUBE010000029">
    <property type="protein sequence ID" value="KAH3672021.1"/>
    <property type="molecule type" value="Genomic_DNA"/>
</dbReference>
<feature type="non-terminal residue" evidence="1">
    <location>
        <position position="92"/>
    </location>
</feature>